<keyword evidence="7" id="KW-1185">Reference proteome</keyword>
<dbReference type="AlphaFoldDB" id="A0AAV2H3E2"/>
<dbReference type="PANTHER" id="PTHR21064">
    <property type="entry name" value="AMINOGLYCOSIDE PHOSPHOTRANSFERASE DOMAIN-CONTAINING PROTEIN-RELATED"/>
    <property type="match status" value="1"/>
</dbReference>
<evidence type="ECO:0000313" key="7">
    <source>
        <dbReference type="Proteomes" id="UP001497497"/>
    </source>
</evidence>
<accession>A0AAV2H3E2</accession>
<dbReference type="InterPro" id="IPR011009">
    <property type="entry name" value="Kinase-like_dom_sf"/>
</dbReference>
<gene>
    <name evidence="6" type="ORF">GSLYS_00000901001</name>
</gene>
<proteinExistence type="inferred from homology"/>
<dbReference type="InterPro" id="IPR050249">
    <property type="entry name" value="Pseudomonas-type_ThrB"/>
</dbReference>
<evidence type="ECO:0000256" key="5">
    <source>
        <dbReference type="ARBA" id="ARBA00022777"/>
    </source>
</evidence>
<evidence type="ECO:0000256" key="1">
    <source>
        <dbReference type="ARBA" id="ARBA00004496"/>
    </source>
</evidence>
<evidence type="ECO:0008006" key="8">
    <source>
        <dbReference type="Google" id="ProtNLM"/>
    </source>
</evidence>
<dbReference type="Gene3D" id="3.90.1200.10">
    <property type="match status" value="1"/>
</dbReference>
<sequence>MANLFRSTLSPVDIQSIVFKLYGLKVKVVKELNSYDDQNFLMVAAQDFPPPDYLTKFLSPHGYVIKILNSLDSRKPMVIETQNQIIHHTKKSGYPTPSLVPCIDGSYQVELEQQSTIPGPQHKSRHDDDTVKEKNIVRMFSYIPGKTLDQVQLTLQLCFEIGWYAAKMDAILKDFPINKYTVLKEMTRKWNMTEITELGSKIPVINLNSEQMNLITTVLNQFETNILSCQDQFSKGLIHSDFNECNILVNQQDSENPVIAEEFKTFITSLNSFSKDLKLKGDKDGNVKCHISKGTYHICGILDFGDCTHSLYMFEIAIAMTYVMLNQHGVDPMAAACHVLAGYTKQMSLSDVEVQHLKLCICARLVQSLVMGYFSFSQDTGNDYILTHAQRVWPILKRMWEAQDSEVYHHFKQFVHLL</sequence>
<protein>
    <recommendedName>
        <fullName evidence="8">Aminoglycoside phosphotransferase domain-containing protein</fullName>
    </recommendedName>
</protein>
<evidence type="ECO:0000256" key="4">
    <source>
        <dbReference type="ARBA" id="ARBA00022679"/>
    </source>
</evidence>
<dbReference type="EMBL" id="CAXITT010000008">
    <property type="protein sequence ID" value="CAL1526724.1"/>
    <property type="molecule type" value="Genomic_DNA"/>
</dbReference>
<comment type="subcellular location">
    <subcellularLocation>
        <location evidence="1">Cytoplasm</location>
    </subcellularLocation>
</comment>
<dbReference type="Proteomes" id="UP001497497">
    <property type="component" value="Unassembled WGS sequence"/>
</dbReference>
<comment type="similarity">
    <text evidence="2">Belongs to the aminoglycoside phosphotransferase family.</text>
</comment>
<dbReference type="GO" id="GO:0005737">
    <property type="term" value="C:cytoplasm"/>
    <property type="evidence" value="ECO:0007669"/>
    <property type="project" value="UniProtKB-SubCell"/>
</dbReference>
<dbReference type="PANTHER" id="PTHR21064:SF1">
    <property type="entry name" value="HYDROXYLYSINE KINASE"/>
    <property type="match status" value="1"/>
</dbReference>
<comment type="caution">
    <text evidence="6">The sequence shown here is derived from an EMBL/GenBank/DDBJ whole genome shotgun (WGS) entry which is preliminary data.</text>
</comment>
<dbReference type="GO" id="GO:0019202">
    <property type="term" value="F:amino acid kinase activity"/>
    <property type="evidence" value="ECO:0007669"/>
    <property type="project" value="TreeGrafter"/>
</dbReference>
<organism evidence="6 7">
    <name type="scientific">Lymnaea stagnalis</name>
    <name type="common">Great pond snail</name>
    <name type="synonym">Helix stagnalis</name>
    <dbReference type="NCBI Taxonomy" id="6523"/>
    <lineage>
        <taxon>Eukaryota</taxon>
        <taxon>Metazoa</taxon>
        <taxon>Spiralia</taxon>
        <taxon>Lophotrochozoa</taxon>
        <taxon>Mollusca</taxon>
        <taxon>Gastropoda</taxon>
        <taxon>Heterobranchia</taxon>
        <taxon>Euthyneura</taxon>
        <taxon>Panpulmonata</taxon>
        <taxon>Hygrophila</taxon>
        <taxon>Lymnaeoidea</taxon>
        <taxon>Lymnaeidae</taxon>
        <taxon>Lymnaea</taxon>
    </lineage>
</organism>
<evidence type="ECO:0000256" key="2">
    <source>
        <dbReference type="ARBA" id="ARBA00006219"/>
    </source>
</evidence>
<evidence type="ECO:0000313" key="6">
    <source>
        <dbReference type="EMBL" id="CAL1526724.1"/>
    </source>
</evidence>
<reference evidence="6 7" key="1">
    <citation type="submission" date="2024-04" db="EMBL/GenBank/DDBJ databases">
        <authorList>
            <consortium name="Genoscope - CEA"/>
            <person name="William W."/>
        </authorList>
    </citation>
    <scope>NUCLEOTIDE SEQUENCE [LARGE SCALE GENOMIC DNA]</scope>
</reference>
<keyword evidence="5" id="KW-0418">Kinase</keyword>
<evidence type="ECO:0000256" key="3">
    <source>
        <dbReference type="ARBA" id="ARBA00022490"/>
    </source>
</evidence>
<name>A0AAV2H3E2_LYMST</name>
<dbReference type="SUPFAM" id="SSF56112">
    <property type="entry name" value="Protein kinase-like (PK-like)"/>
    <property type="match status" value="2"/>
</dbReference>
<keyword evidence="4" id="KW-0808">Transferase</keyword>
<keyword evidence="3" id="KW-0963">Cytoplasm</keyword>